<dbReference type="AlphaFoldDB" id="A0A0K1EAF8"/>
<accession>A0A0K1EAF8</accession>
<dbReference type="InterPro" id="IPR019052">
    <property type="entry name" value="DUF2383"/>
</dbReference>
<organism evidence="2 3">
    <name type="scientific">Chondromyces crocatus</name>
    <dbReference type="NCBI Taxonomy" id="52"/>
    <lineage>
        <taxon>Bacteria</taxon>
        <taxon>Pseudomonadati</taxon>
        <taxon>Myxococcota</taxon>
        <taxon>Polyangia</taxon>
        <taxon>Polyangiales</taxon>
        <taxon>Polyangiaceae</taxon>
        <taxon>Chondromyces</taxon>
    </lineage>
</organism>
<dbReference type="CDD" id="cd00657">
    <property type="entry name" value="Ferritin_like"/>
    <property type="match status" value="1"/>
</dbReference>
<evidence type="ECO:0000313" key="2">
    <source>
        <dbReference type="EMBL" id="AKT37652.1"/>
    </source>
</evidence>
<dbReference type="KEGG" id="ccro:CMC5_017940"/>
<feature type="domain" description="DUF2383" evidence="1">
    <location>
        <begin position="10"/>
        <end position="103"/>
    </location>
</feature>
<dbReference type="EMBL" id="CP012159">
    <property type="protein sequence ID" value="AKT37652.1"/>
    <property type="molecule type" value="Genomic_DNA"/>
</dbReference>
<dbReference type="STRING" id="52.CMC5_017940"/>
<keyword evidence="3" id="KW-1185">Reference proteome</keyword>
<reference evidence="2 3" key="1">
    <citation type="submission" date="2015-07" db="EMBL/GenBank/DDBJ databases">
        <title>Genome analysis of myxobacterium Chondromyces crocatus Cm c5 reveals a high potential for natural compound synthesis and the genetic basis for the loss of fruiting body formation.</title>
        <authorList>
            <person name="Zaburannyi N."/>
            <person name="Bunk B."/>
            <person name="Maier J."/>
            <person name="Overmann J."/>
            <person name="Mueller R."/>
        </authorList>
    </citation>
    <scope>NUCLEOTIDE SEQUENCE [LARGE SCALE GENOMIC DNA]</scope>
    <source>
        <strain evidence="2 3">Cm c5</strain>
    </source>
</reference>
<name>A0A0K1EAF8_CHOCO</name>
<dbReference type="InterPro" id="IPR012347">
    <property type="entry name" value="Ferritin-like"/>
</dbReference>
<proteinExistence type="predicted"/>
<dbReference type="OrthoDB" id="5395623at2"/>
<dbReference type="Proteomes" id="UP000067626">
    <property type="component" value="Chromosome"/>
</dbReference>
<dbReference type="SUPFAM" id="SSF47240">
    <property type="entry name" value="Ferritin-like"/>
    <property type="match status" value="1"/>
</dbReference>
<gene>
    <name evidence="2" type="ORF">CMC5_017940</name>
</gene>
<dbReference type="Gene3D" id="1.20.1260.10">
    <property type="match status" value="1"/>
</dbReference>
<evidence type="ECO:0000313" key="3">
    <source>
        <dbReference type="Proteomes" id="UP000067626"/>
    </source>
</evidence>
<sequence>MAIMGNDKTVIDLLNELIELEYEAIEAYEAAVGRVEESRDRARIQGFLGEHLRQVRELCALVRQLGGEPASASDLKQMLKRGKVVIVGLFGDRPVLEAMKVNEAESERLHERIAARPGLPDAVRLVLRKHLATEHRHHDWIVDRLDAGAGLLRL</sequence>
<dbReference type="RefSeq" id="WP_050429988.1">
    <property type="nucleotide sequence ID" value="NZ_CP012159.1"/>
</dbReference>
<evidence type="ECO:0000259" key="1">
    <source>
        <dbReference type="Pfam" id="PF09537"/>
    </source>
</evidence>
<dbReference type="InterPro" id="IPR009078">
    <property type="entry name" value="Ferritin-like_SF"/>
</dbReference>
<protein>
    <recommendedName>
        <fullName evidence="1">DUF2383 domain-containing protein</fullName>
    </recommendedName>
</protein>
<dbReference type="Pfam" id="PF09537">
    <property type="entry name" value="DUF2383"/>
    <property type="match status" value="1"/>
</dbReference>